<proteinExistence type="predicted"/>
<dbReference type="AlphaFoldDB" id="A0A081CZH0"/>
<feature type="transmembrane region" description="Helical" evidence="4">
    <location>
        <begin position="128"/>
        <end position="150"/>
    </location>
</feature>
<dbReference type="EMBL" id="BBJU01000023">
    <property type="protein sequence ID" value="GAK72066.1"/>
    <property type="molecule type" value="Genomic_DNA"/>
</dbReference>
<reference evidence="5 6" key="1">
    <citation type="submission" date="2014-08" db="EMBL/GenBank/DDBJ databases">
        <title>Whole genome shotgun sequence of Rhizobium rubi NBRC 13261.</title>
        <authorList>
            <person name="Katano-Makiyama Y."/>
            <person name="Hosoyama A."/>
            <person name="Hashimoto M."/>
            <person name="Hosoyama Y."/>
            <person name="Noguchi M."/>
            <person name="Tsuchikane K."/>
            <person name="Uohara A."/>
            <person name="Ohji S."/>
            <person name="Ichikawa N."/>
            <person name="Kimura A."/>
            <person name="Yamazoe A."/>
            <person name="Fujita N."/>
        </authorList>
    </citation>
    <scope>NUCLEOTIDE SEQUENCE [LARGE SCALE GENOMIC DNA]</scope>
    <source>
        <strain evidence="5 6">NBRC 13261</strain>
    </source>
</reference>
<evidence type="ECO:0000256" key="1">
    <source>
        <dbReference type="ARBA" id="ARBA00022692"/>
    </source>
</evidence>
<dbReference type="Proteomes" id="UP000028701">
    <property type="component" value="Unassembled WGS sequence"/>
</dbReference>
<comment type="caution">
    <text evidence="5">The sequence shown here is derived from an EMBL/GenBank/DDBJ whole genome shotgun (WGS) entry which is preliminary data.</text>
</comment>
<dbReference type="GO" id="GO:0022857">
    <property type="term" value="F:transmembrane transporter activity"/>
    <property type="evidence" value="ECO:0007669"/>
    <property type="project" value="InterPro"/>
</dbReference>
<dbReference type="Gene3D" id="1.20.1250.20">
    <property type="entry name" value="MFS general substrate transporter like domains"/>
    <property type="match status" value="1"/>
</dbReference>
<evidence type="ECO:0000313" key="6">
    <source>
        <dbReference type="Proteomes" id="UP000028701"/>
    </source>
</evidence>
<dbReference type="OrthoDB" id="8579878at2"/>
<dbReference type="SUPFAM" id="SSF103473">
    <property type="entry name" value="MFS general substrate transporter"/>
    <property type="match status" value="1"/>
</dbReference>
<feature type="transmembrane region" description="Helical" evidence="4">
    <location>
        <begin position="360"/>
        <end position="379"/>
    </location>
</feature>
<evidence type="ECO:0000313" key="5">
    <source>
        <dbReference type="EMBL" id="GAK72066.1"/>
    </source>
</evidence>
<dbReference type="RefSeq" id="WP_052816123.1">
    <property type="nucleotide sequence ID" value="NZ_BBJU01000023.1"/>
</dbReference>
<evidence type="ECO:0000256" key="2">
    <source>
        <dbReference type="ARBA" id="ARBA00022989"/>
    </source>
</evidence>
<feature type="transmembrane region" description="Helical" evidence="4">
    <location>
        <begin position="332"/>
        <end position="354"/>
    </location>
</feature>
<accession>A0A081CZH0</accession>
<feature type="transmembrane region" description="Helical" evidence="4">
    <location>
        <begin position="68"/>
        <end position="89"/>
    </location>
</feature>
<protein>
    <submittedName>
        <fullName evidence="5">Putative major facilitator superfamily transporter</fullName>
    </submittedName>
</protein>
<gene>
    <name evidence="5" type="ORF">RRU01S_23_01420</name>
</gene>
<feature type="transmembrane region" description="Helical" evidence="4">
    <location>
        <begin position="95"/>
        <end position="116"/>
    </location>
</feature>
<feature type="transmembrane region" description="Helical" evidence="4">
    <location>
        <begin position="245"/>
        <end position="264"/>
    </location>
</feature>
<dbReference type="eggNOG" id="COG2814">
    <property type="taxonomic scope" value="Bacteria"/>
</dbReference>
<feature type="transmembrane region" description="Helical" evidence="4">
    <location>
        <begin position="156"/>
        <end position="177"/>
    </location>
</feature>
<evidence type="ECO:0000256" key="4">
    <source>
        <dbReference type="SAM" id="Phobius"/>
    </source>
</evidence>
<keyword evidence="2 4" id="KW-1133">Transmembrane helix</keyword>
<name>A0A081CZH0_9HYPH</name>
<dbReference type="InterPro" id="IPR036259">
    <property type="entry name" value="MFS_trans_sf"/>
</dbReference>
<dbReference type="InterPro" id="IPR011701">
    <property type="entry name" value="MFS"/>
</dbReference>
<organism evidence="5 6">
    <name type="scientific">Agrobacterium rubi TR3 = NBRC 13261</name>
    <dbReference type="NCBI Taxonomy" id="1368415"/>
    <lineage>
        <taxon>Bacteria</taxon>
        <taxon>Pseudomonadati</taxon>
        <taxon>Pseudomonadota</taxon>
        <taxon>Alphaproteobacteria</taxon>
        <taxon>Hyphomicrobiales</taxon>
        <taxon>Rhizobiaceae</taxon>
        <taxon>Rhizobium/Agrobacterium group</taxon>
        <taxon>Agrobacterium</taxon>
    </lineage>
</organism>
<keyword evidence="1 4" id="KW-0812">Transmembrane</keyword>
<feature type="transmembrane region" description="Helical" evidence="4">
    <location>
        <begin position="40"/>
        <end position="61"/>
    </location>
</feature>
<dbReference type="Pfam" id="PF07690">
    <property type="entry name" value="MFS_1"/>
    <property type="match status" value="1"/>
</dbReference>
<feature type="transmembrane region" description="Helical" evidence="4">
    <location>
        <begin position="298"/>
        <end position="320"/>
    </location>
</feature>
<keyword evidence="3 4" id="KW-0472">Membrane</keyword>
<feature type="transmembrane region" description="Helical" evidence="4">
    <location>
        <begin position="210"/>
        <end position="233"/>
    </location>
</feature>
<evidence type="ECO:0000256" key="3">
    <source>
        <dbReference type="ARBA" id="ARBA00023136"/>
    </source>
</evidence>
<sequence>MLRIALLVMTAIAVVSDTMLLPYYPQLFAARFGISSSFTVGAYLASISLAVMLAFPAWVTIAKRRDTIAVLIWTQVAAAGFSLACYMATDIASFWVSSIVMVCFKASYLLMYPYVIAMQPVEKHAATIGGLAVIVHFGGIVGAVSGGHVVASYGYALPYVIMGLGDIIQAAICAVLLKTASVASARQSSVEDTKGIIAVTREERKNFTSLLVVMFFFYFGFYLSMPFMTVWWQSVAGNASLDLTGFVYAIPGFVAIVILAHGFWRGGASQVWRRNEIGLVLTSLGLAIQAVPNQACIIIGRIIYGIGLYRVTIGLDALFFERAQKAHYASGFSLLNIARNSGVMLAALVSGMLTQRFGEGLSFVVAAIFVLATLFLYRVTLRPSLGSSSPSPQLA</sequence>